<evidence type="ECO:0000256" key="3">
    <source>
        <dbReference type="SAM" id="MobiDB-lite"/>
    </source>
</evidence>
<keyword evidence="2" id="KW-1005">Bacterial flagellum biogenesis</keyword>
<feature type="region of interest" description="Disordered" evidence="3">
    <location>
        <begin position="1"/>
        <end position="27"/>
    </location>
</feature>
<protein>
    <submittedName>
        <fullName evidence="4">Flagellar hook capping protein-like protein</fullName>
    </submittedName>
</protein>
<dbReference type="HOGENOM" id="CLU_047535_1_0_9"/>
<dbReference type="OrthoDB" id="280334at2"/>
<dbReference type="InterPro" id="IPR005648">
    <property type="entry name" value="FlgD"/>
</dbReference>
<keyword evidence="5" id="KW-1185">Reference proteome</keyword>
<dbReference type="AlphaFoldDB" id="Q0AYN0"/>
<evidence type="ECO:0000256" key="2">
    <source>
        <dbReference type="ARBA" id="ARBA00022795"/>
    </source>
</evidence>
<keyword evidence="4" id="KW-0969">Cilium</keyword>
<dbReference type="KEGG" id="swo:Swol_0856"/>
<accession>Q0AYN0</accession>
<dbReference type="STRING" id="335541.Swol_0856"/>
<evidence type="ECO:0000313" key="4">
    <source>
        <dbReference type="EMBL" id="ABI68174.1"/>
    </source>
</evidence>
<gene>
    <name evidence="4" type="ordered locus">Swol_0856</name>
</gene>
<dbReference type="Proteomes" id="UP000001968">
    <property type="component" value="Chromosome"/>
</dbReference>
<dbReference type="EMBL" id="CP000448">
    <property type="protein sequence ID" value="ABI68174.1"/>
    <property type="molecule type" value="Genomic_DNA"/>
</dbReference>
<comment type="similarity">
    <text evidence="1">Belongs to the FlgD family.</text>
</comment>
<sequence>MDSSQVKWETVPWLSNEPQSSKSSKEINKGLDKEAFLKLLLTELKYQDPIEPVKDKEFISQMANFSSLEQMTNLNSSFNKLSATLNSGILPGLVMQQSSTMVGREVFYTDPDSGASSNGIISSVVFREGIPYYVIDDKEITMNNISRLGAINVGYSDALLEQILATLLNMQNSMSSGEDD</sequence>
<dbReference type="RefSeq" id="WP_011640279.1">
    <property type="nucleotide sequence ID" value="NC_008346.1"/>
</dbReference>
<dbReference type="eggNOG" id="COG1843">
    <property type="taxonomic scope" value="Bacteria"/>
</dbReference>
<dbReference type="Pfam" id="PF03963">
    <property type="entry name" value="FlgD"/>
    <property type="match status" value="1"/>
</dbReference>
<evidence type="ECO:0000256" key="1">
    <source>
        <dbReference type="ARBA" id="ARBA00010577"/>
    </source>
</evidence>
<evidence type="ECO:0000313" key="5">
    <source>
        <dbReference type="Proteomes" id="UP000001968"/>
    </source>
</evidence>
<reference evidence="5" key="1">
    <citation type="journal article" date="2010" name="Environ. Microbiol.">
        <title>The genome of Syntrophomonas wolfei: new insights into syntrophic metabolism and biohydrogen production.</title>
        <authorList>
            <person name="Sieber J.R."/>
            <person name="Sims D.R."/>
            <person name="Han C."/>
            <person name="Kim E."/>
            <person name="Lykidis A."/>
            <person name="Lapidus A.L."/>
            <person name="McDonnald E."/>
            <person name="Rohlin L."/>
            <person name="Culley D.E."/>
            <person name="Gunsalus R."/>
            <person name="McInerney M.J."/>
        </authorList>
    </citation>
    <scope>NUCLEOTIDE SEQUENCE [LARGE SCALE GENOMIC DNA]</scope>
    <source>
        <strain evidence="5">DSM 2245B / Goettingen</strain>
    </source>
</reference>
<organism evidence="4 5">
    <name type="scientific">Syntrophomonas wolfei subsp. wolfei (strain DSM 2245B / Goettingen)</name>
    <dbReference type="NCBI Taxonomy" id="335541"/>
    <lineage>
        <taxon>Bacteria</taxon>
        <taxon>Bacillati</taxon>
        <taxon>Bacillota</taxon>
        <taxon>Clostridia</taxon>
        <taxon>Eubacteriales</taxon>
        <taxon>Syntrophomonadaceae</taxon>
        <taxon>Syntrophomonas</taxon>
    </lineage>
</organism>
<keyword evidence="4" id="KW-0966">Cell projection</keyword>
<proteinExistence type="inferred from homology"/>
<dbReference type="GO" id="GO:0044781">
    <property type="term" value="P:bacterial-type flagellum organization"/>
    <property type="evidence" value="ECO:0007669"/>
    <property type="project" value="UniProtKB-KW"/>
</dbReference>
<keyword evidence="4" id="KW-0282">Flagellum</keyword>
<name>Q0AYN0_SYNWW</name>